<reference evidence="6" key="1">
    <citation type="journal article" date="2019" name="Int. J. Syst. Evol. Microbiol.">
        <title>The Global Catalogue of Microorganisms (GCM) 10K type strain sequencing project: providing services to taxonomists for standard genome sequencing and annotation.</title>
        <authorList>
            <consortium name="The Broad Institute Genomics Platform"/>
            <consortium name="The Broad Institute Genome Sequencing Center for Infectious Disease"/>
            <person name="Wu L."/>
            <person name="Ma J."/>
        </authorList>
    </citation>
    <scope>NUCLEOTIDE SEQUENCE [LARGE SCALE GENOMIC DNA]</scope>
    <source>
        <strain evidence="6">KCTC 52473</strain>
    </source>
</reference>
<dbReference type="NCBIfam" id="TIGR00462">
    <property type="entry name" value="genX"/>
    <property type="match status" value="1"/>
</dbReference>
<evidence type="ECO:0000256" key="3">
    <source>
        <dbReference type="ARBA" id="ARBA00022840"/>
    </source>
</evidence>
<feature type="domain" description="Aminoacyl-transfer RNA synthetases class-II family profile" evidence="4">
    <location>
        <begin position="21"/>
        <end position="324"/>
    </location>
</feature>
<dbReference type="GO" id="GO:0003746">
    <property type="term" value="F:translation elongation factor activity"/>
    <property type="evidence" value="ECO:0007669"/>
    <property type="project" value="UniProtKB-KW"/>
</dbReference>
<dbReference type="Pfam" id="PF00152">
    <property type="entry name" value="tRNA-synt_2"/>
    <property type="match status" value="1"/>
</dbReference>
<dbReference type="RefSeq" id="WP_376919325.1">
    <property type="nucleotide sequence ID" value="NZ_JBHRSW010000007.1"/>
</dbReference>
<proteinExistence type="predicted"/>
<keyword evidence="2" id="KW-0547">Nucleotide-binding</keyword>
<dbReference type="InterPro" id="IPR004525">
    <property type="entry name" value="EpmA"/>
</dbReference>
<keyword evidence="3" id="KW-0067">ATP-binding</keyword>
<sequence length="328" mass="36728">MIDWRPSASMITLRNRAAFFSSIRQFFEARGVLEVDTPFLSPSTITDVHMEAMHTTAAGKPMYLQTSPEYYMKRLLAAGSGDIYQLGKCFRDEKASRIHSPEFTMLEWYRVGFSMQQLMDELSELTDHLIGLSCEQHTYQALFEKHLSVNPIIVNWQEVAKLAMDKGLKDYVLTCEKDYDLSANASEESQKGFVDAILQVLFSVFIEPKIGADHPVIVSHFPASQATLAALSADNNTALRFELYYKGVELANGYEEATDADLLLRRFNADNNLRMHLGKQTKAIDKAFVAAMKSGLPSCSGVALGIDRLLMLAENAQTIASVMPFRVE</sequence>
<dbReference type="SUPFAM" id="SSF55681">
    <property type="entry name" value="Class II aaRS and biotin synthetases"/>
    <property type="match status" value="1"/>
</dbReference>
<evidence type="ECO:0000256" key="1">
    <source>
        <dbReference type="ARBA" id="ARBA00022598"/>
    </source>
</evidence>
<protein>
    <submittedName>
        <fullName evidence="5">Elongation factor P--(R)-beta-lysine ligase</fullName>
        <ecNumber evidence="5">6.3.1.-</ecNumber>
    </submittedName>
</protein>
<keyword evidence="5" id="KW-0251">Elongation factor</keyword>
<dbReference type="InterPro" id="IPR018149">
    <property type="entry name" value="Lys-tRNA-synth_II_C"/>
</dbReference>
<dbReference type="PROSITE" id="PS50862">
    <property type="entry name" value="AA_TRNA_LIGASE_II"/>
    <property type="match status" value="1"/>
</dbReference>
<dbReference type="NCBIfam" id="NF006828">
    <property type="entry name" value="PRK09350.1"/>
    <property type="match status" value="1"/>
</dbReference>
<organism evidence="5 6">
    <name type="scientific">Agaribacter flavus</name>
    <dbReference type="NCBI Taxonomy" id="1902781"/>
    <lineage>
        <taxon>Bacteria</taxon>
        <taxon>Pseudomonadati</taxon>
        <taxon>Pseudomonadota</taxon>
        <taxon>Gammaproteobacteria</taxon>
        <taxon>Alteromonadales</taxon>
        <taxon>Alteromonadaceae</taxon>
        <taxon>Agaribacter</taxon>
    </lineage>
</organism>
<dbReference type="InterPro" id="IPR004364">
    <property type="entry name" value="Aa-tRNA-synt_II"/>
</dbReference>
<dbReference type="InterPro" id="IPR006195">
    <property type="entry name" value="aa-tRNA-synth_II"/>
</dbReference>
<evidence type="ECO:0000259" key="4">
    <source>
        <dbReference type="PROSITE" id="PS50862"/>
    </source>
</evidence>
<comment type="caution">
    <text evidence="5">The sequence shown here is derived from an EMBL/GenBank/DDBJ whole genome shotgun (WGS) entry which is preliminary data.</text>
</comment>
<accession>A0ABV7FLI1</accession>
<dbReference type="PANTHER" id="PTHR42918:SF6">
    <property type="entry name" value="ELONGATION FACTOR P--(R)-BETA-LYSINE LIGASE"/>
    <property type="match status" value="1"/>
</dbReference>
<dbReference type="EC" id="6.3.1.-" evidence="5"/>
<keyword evidence="1 5" id="KW-0436">Ligase</keyword>
<dbReference type="InterPro" id="IPR045864">
    <property type="entry name" value="aa-tRNA-synth_II/BPL/LPL"/>
</dbReference>
<keyword evidence="5" id="KW-0648">Protein biosynthesis</keyword>
<dbReference type="GO" id="GO:0016874">
    <property type="term" value="F:ligase activity"/>
    <property type="evidence" value="ECO:0007669"/>
    <property type="project" value="UniProtKB-KW"/>
</dbReference>
<dbReference type="Proteomes" id="UP001595478">
    <property type="component" value="Unassembled WGS sequence"/>
</dbReference>
<dbReference type="Gene3D" id="3.30.930.10">
    <property type="entry name" value="Bira Bifunctional Protein, Domain 2"/>
    <property type="match status" value="1"/>
</dbReference>
<dbReference type="PRINTS" id="PR00982">
    <property type="entry name" value="TRNASYNTHLYS"/>
</dbReference>
<name>A0ABV7FLI1_9ALTE</name>
<dbReference type="PANTHER" id="PTHR42918">
    <property type="entry name" value="LYSYL-TRNA SYNTHETASE"/>
    <property type="match status" value="1"/>
</dbReference>
<gene>
    <name evidence="5" type="primary">epmA</name>
    <name evidence="5" type="ORF">ACFOHL_06115</name>
</gene>
<evidence type="ECO:0000313" key="5">
    <source>
        <dbReference type="EMBL" id="MFC3121188.1"/>
    </source>
</evidence>
<evidence type="ECO:0000313" key="6">
    <source>
        <dbReference type="Proteomes" id="UP001595478"/>
    </source>
</evidence>
<keyword evidence="6" id="KW-1185">Reference proteome</keyword>
<evidence type="ECO:0000256" key="2">
    <source>
        <dbReference type="ARBA" id="ARBA00022741"/>
    </source>
</evidence>
<dbReference type="EMBL" id="JBHRSW010000007">
    <property type="protein sequence ID" value="MFC3121188.1"/>
    <property type="molecule type" value="Genomic_DNA"/>
</dbReference>